<evidence type="ECO:0000313" key="2">
    <source>
        <dbReference type="EMBL" id="KYG03522.1"/>
    </source>
</evidence>
<name>A0A150TFV7_SORCE</name>
<evidence type="ECO:0008006" key="4">
    <source>
        <dbReference type="Google" id="ProtNLM"/>
    </source>
</evidence>
<accession>A0A150TFV7</accession>
<comment type="caution">
    <text evidence="2">The sequence shown here is derived from an EMBL/GenBank/DDBJ whole genome shotgun (WGS) entry which is preliminary data.</text>
</comment>
<proteinExistence type="predicted"/>
<sequence length="382" mass="41765">MSSTGAAWAKGGLVFGAGGEETRFYVPSYRVLIDGGELHASGSDILSVQYTDSVKELSAFELVLNNLDDSGEGKPLLKYTEDLTRVQYGSVVELWMGYVDGPPLEKMIVGEVTALDPQFPSSGASTITVRGLDRLHRLRNNPKSSSWDGMTDSVIAKEIAVRNHLTIGEIHPTGTKSAPQNNQDDISFLLARAKRLNFEVFMRDNKFYFVRSREGEPPTLTLAWGRSLGSFTPSLTWAQEVSSVTVRAWDHGEGKLIECTASRSATGEITSKFVEEEGSGETAPGEGGESGEGKEEVITTEEVRTKDEADILARSLLDRSHRVFVTGQAQTVGRPGLRAGTNVTLGGLGKVFDGDYYVTESTHRFDDSGYQTTFNVRKVYKR</sequence>
<dbReference type="Proteomes" id="UP000075502">
    <property type="component" value="Unassembled WGS sequence"/>
</dbReference>
<dbReference type="AlphaFoldDB" id="A0A150TFV7"/>
<feature type="region of interest" description="Disordered" evidence="1">
    <location>
        <begin position="274"/>
        <end position="295"/>
    </location>
</feature>
<protein>
    <recommendedName>
        <fullName evidence="4">Phage late control D family protein</fullName>
    </recommendedName>
</protein>
<dbReference type="EMBL" id="JEME01002682">
    <property type="protein sequence ID" value="KYG03522.1"/>
    <property type="molecule type" value="Genomic_DNA"/>
</dbReference>
<reference evidence="2 3" key="1">
    <citation type="submission" date="2014-02" db="EMBL/GenBank/DDBJ databases">
        <title>The small core and large imbalanced accessory genome model reveals a collaborative survival strategy of Sorangium cellulosum strains in nature.</title>
        <authorList>
            <person name="Han K."/>
            <person name="Peng R."/>
            <person name="Blom J."/>
            <person name="Li Y.-Z."/>
        </authorList>
    </citation>
    <scope>NUCLEOTIDE SEQUENCE [LARGE SCALE GENOMIC DNA]</scope>
    <source>
        <strain evidence="2 3">So0007-03</strain>
    </source>
</reference>
<gene>
    <name evidence="2" type="ORF">BE21_04610</name>
</gene>
<organism evidence="2 3">
    <name type="scientific">Sorangium cellulosum</name>
    <name type="common">Polyangium cellulosum</name>
    <dbReference type="NCBI Taxonomy" id="56"/>
    <lineage>
        <taxon>Bacteria</taxon>
        <taxon>Pseudomonadati</taxon>
        <taxon>Myxococcota</taxon>
        <taxon>Polyangia</taxon>
        <taxon>Polyangiales</taxon>
        <taxon>Polyangiaceae</taxon>
        <taxon>Sorangium</taxon>
    </lineage>
</organism>
<dbReference type="SUPFAM" id="SSF69279">
    <property type="entry name" value="Phage tail proteins"/>
    <property type="match status" value="1"/>
</dbReference>
<evidence type="ECO:0000256" key="1">
    <source>
        <dbReference type="SAM" id="MobiDB-lite"/>
    </source>
</evidence>
<evidence type="ECO:0000313" key="3">
    <source>
        <dbReference type="Proteomes" id="UP000075502"/>
    </source>
</evidence>